<dbReference type="GO" id="GO:0031491">
    <property type="term" value="F:nucleosome binding"/>
    <property type="evidence" value="ECO:0007669"/>
    <property type="project" value="TreeGrafter"/>
</dbReference>
<name>A0AAN8DV86_CHAGU</name>
<keyword evidence="10" id="KW-1185">Reference proteome</keyword>
<feature type="compositionally biased region" description="Basic and acidic residues" evidence="8">
    <location>
        <begin position="279"/>
        <end position="292"/>
    </location>
</feature>
<dbReference type="GO" id="GO:0061630">
    <property type="term" value="F:ubiquitin protein ligase activity"/>
    <property type="evidence" value="ECO:0007669"/>
    <property type="project" value="UniProtKB-EC"/>
</dbReference>
<feature type="region of interest" description="Disordered" evidence="8">
    <location>
        <begin position="257"/>
        <end position="394"/>
    </location>
</feature>
<evidence type="ECO:0000256" key="6">
    <source>
        <dbReference type="ARBA" id="ARBA00022786"/>
    </source>
</evidence>
<accession>A0AAN8DV86</accession>
<evidence type="ECO:0000313" key="10">
    <source>
        <dbReference type="Proteomes" id="UP001331515"/>
    </source>
</evidence>
<gene>
    <name evidence="9" type="ORF">CgunFtcFv8_010086</name>
</gene>
<dbReference type="AlphaFoldDB" id="A0AAN8DV86"/>
<evidence type="ECO:0000256" key="3">
    <source>
        <dbReference type="ARBA" id="ARBA00012483"/>
    </source>
</evidence>
<evidence type="ECO:0000256" key="5">
    <source>
        <dbReference type="ARBA" id="ARBA00022763"/>
    </source>
</evidence>
<evidence type="ECO:0000256" key="7">
    <source>
        <dbReference type="ARBA" id="ARBA00023242"/>
    </source>
</evidence>
<feature type="compositionally biased region" description="Basic and acidic residues" evidence="8">
    <location>
        <begin position="325"/>
        <end position="394"/>
    </location>
</feature>
<keyword evidence="5" id="KW-0227">DNA damage</keyword>
<feature type="compositionally biased region" description="Basic and acidic residues" evidence="8">
    <location>
        <begin position="8"/>
        <end position="23"/>
    </location>
</feature>
<dbReference type="GO" id="GO:0035861">
    <property type="term" value="C:site of double-strand break"/>
    <property type="evidence" value="ECO:0007669"/>
    <property type="project" value="TreeGrafter"/>
</dbReference>
<dbReference type="PANTHER" id="PTHR23328">
    <property type="entry name" value="RING-TYPE DOMAIN-CONTAINING PROTEIN"/>
    <property type="match status" value="1"/>
</dbReference>
<dbReference type="GO" id="GO:0006302">
    <property type="term" value="P:double-strand break repair"/>
    <property type="evidence" value="ECO:0007669"/>
    <property type="project" value="TreeGrafter"/>
</dbReference>
<comment type="subcellular location">
    <subcellularLocation>
        <location evidence="2">Nucleus</location>
    </subcellularLocation>
</comment>
<keyword evidence="4" id="KW-0808">Transferase</keyword>
<dbReference type="EMBL" id="JAURVH010001517">
    <property type="protein sequence ID" value="KAK5928795.1"/>
    <property type="molecule type" value="Genomic_DNA"/>
</dbReference>
<sequence>MAAVGRNRSREARDRRRDSRRELFVSPALIPKCSDVSSGASGKHKGVLSDSENEEPLSRKIRNISAFIRKTKHSAACMGGAQRSQSCSDPLEDRAGKLKALQPPLLDRVSHSFTAGILLASENSRCSSAPPPSDRRLPWRPVLLPSSSPPIPPERSVSPDSNDSISEELNHFKPIECSPCTPPRRLADGRLVITSVVKSTPRNLNLSLNQNQNQDLDQSLNQNQDQSLRPSRYEVGAALMQKWRQIELDRQKMKLNGNLSGEETPSDRHGNKTSPSDRPGNKRLESPSDRHGNKTSPSDRPGNKRSSCRKRAFSPVLRNSRIQTRKLDQNQKESEQRGRKSQEKTRHVDLDQEKTWHLDQDQEKTRHLDQDQEKTRHLDQDQEKTRVQDQKKTRHLDLDPKKTWHLDQDQEKTQDRVLALRLQRQFDLETSSRPEAYFLRSWRSNQNCRRRGLRRSRRISTKH</sequence>
<protein>
    <recommendedName>
        <fullName evidence="3">RING-type E3 ubiquitin transferase</fullName>
        <ecNumber evidence="3">2.3.2.27</ecNumber>
    </recommendedName>
</protein>
<evidence type="ECO:0000256" key="2">
    <source>
        <dbReference type="ARBA" id="ARBA00004123"/>
    </source>
</evidence>
<dbReference type="GO" id="GO:0005634">
    <property type="term" value="C:nucleus"/>
    <property type="evidence" value="ECO:0007669"/>
    <property type="project" value="UniProtKB-SubCell"/>
</dbReference>
<keyword evidence="7" id="KW-0539">Nucleus</keyword>
<comment type="catalytic activity">
    <reaction evidence="1">
        <text>S-ubiquitinyl-[E2 ubiquitin-conjugating enzyme]-L-cysteine + [acceptor protein]-L-lysine = [E2 ubiquitin-conjugating enzyme]-L-cysteine + N(6)-ubiquitinyl-[acceptor protein]-L-lysine.</text>
        <dbReference type="EC" id="2.3.2.27"/>
    </reaction>
</comment>
<proteinExistence type="predicted"/>
<organism evidence="9 10">
    <name type="scientific">Champsocephalus gunnari</name>
    <name type="common">Mackerel icefish</name>
    <dbReference type="NCBI Taxonomy" id="52237"/>
    <lineage>
        <taxon>Eukaryota</taxon>
        <taxon>Metazoa</taxon>
        <taxon>Chordata</taxon>
        <taxon>Craniata</taxon>
        <taxon>Vertebrata</taxon>
        <taxon>Euteleostomi</taxon>
        <taxon>Actinopterygii</taxon>
        <taxon>Neopterygii</taxon>
        <taxon>Teleostei</taxon>
        <taxon>Neoteleostei</taxon>
        <taxon>Acanthomorphata</taxon>
        <taxon>Eupercaria</taxon>
        <taxon>Perciformes</taxon>
        <taxon>Notothenioidei</taxon>
        <taxon>Channichthyidae</taxon>
        <taxon>Champsocephalus</taxon>
    </lineage>
</organism>
<evidence type="ECO:0000256" key="8">
    <source>
        <dbReference type="SAM" id="MobiDB-lite"/>
    </source>
</evidence>
<evidence type="ECO:0000256" key="4">
    <source>
        <dbReference type="ARBA" id="ARBA00022679"/>
    </source>
</evidence>
<dbReference type="Proteomes" id="UP001331515">
    <property type="component" value="Unassembled WGS sequence"/>
</dbReference>
<keyword evidence="6" id="KW-0833">Ubl conjugation pathway</keyword>
<dbReference type="InterPro" id="IPR051657">
    <property type="entry name" value="RNF168/RNF169_E3_ubiq-ligase"/>
</dbReference>
<dbReference type="PANTHER" id="PTHR23328:SF2">
    <property type="entry name" value="E3 UBIQUITIN-PROTEIN LIGASE RNF169"/>
    <property type="match status" value="1"/>
</dbReference>
<comment type="caution">
    <text evidence="9">The sequence shown here is derived from an EMBL/GenBank/DDBJ whole genome shotgun (WGS) entry which is preliminary data.</text>
</comment>
<dbReference type="EC" id="2.3.2.27" evidence="3"/>
<feature type="region of interest" description="Disordered" evidence="8">
    <location>
        <begin position="123"/>
        <end position="166"/>
    </location>
</feature>
<feature type="region of interest" description="Disordered" evidence="8">
    <location>
        <begin position="1"/>
        <end position="59"/>
    </location>
</feature>
<evidence type="ECO:0000256" key="1">
    <source>
        <dbReference type="ARBA" id="ARBA00000900"/>
    </source>
</evidence>
<reference evidence="9 10" key="1">
    <citation type="journal article" date="2023" name="Mol. Biol. Evol.">
        <title>Genomics of Secondarily Temperate Adaptation in the Only Non-Antarctic Icefish.</title>
        <authorList>
            <person name="Rivera-Colon A.G."/>
            <person name="Rayamajhi N."/>
            <person name="Minhas B.F."/>
            <person name="Madrigal G."/>
            <person name="Bilyk K.T."/>
            <person name="Yoon V."/>
            <person name="Hune M."/>
            <person name="Gregory S."/>
            <person name="Cheng C.H.C."/>
            <person name="Catchen J.M."/>
        </authorList>
    </citation>
    <scope>NUCLEOTIDE SEQUENCE [LARGE SCALE GENOMIC DNA]</scope>
    <source>
        <tissue evidence="9">White muscle</tissue>
    </source>
</reference>
<evidence type="ECO:0000313" key="9">
    <source>
        <dbReference type="EMBL" id="KAK5928795.1"/>
    </source>
</evidence>